<dbReference type="PANTHER" id="PTHR11538">
    <property type="entry name" value="PHENYLALANYL-TRNA SYNTHETASE"/>
    <property type="match status" value="1"/>
</dbReference>
<dbReference type="SUPFAM" id="SSF53335">
    <property type="entry name" value="S-adenosyl-L-methionine-dependent methyltransferases"/>
    <property type="match status" value="1"/>
</dbReference>
<dbReference type="EMBL" id="CAVMBE010000122">
    <property type="protein sequence ID" value="CAK4034541.1"/>
    <property type="molecule type" value="Genomic_DNA"/>
</dbReference>
<dbReference type="InterPro" id="IPR029063">
    <property type="entry name" value="SAM-dependent_MTases_sf"/>
</dbReference>
<evidence type="ECO:0000313" key="4">
    <source>
        <dbReference type="Proteomes" id="UP001296104"/>
    </source>
</evidence>
<dbReference type="Pfam" id="PF10354">
    <property type="entry name" value="BMT5-like"/>
    <property type="match status" value="1"/>
</dbReference>
<evidence type="ECO:0000313" key="3">
    <source>
        <dbReference type="EMBL" id="CAK4034541.1"/>
    </source>
</evidence>
<accession>A0AAI8Z8X0</accession>
<evidence type="ECO:0000259" key="2">
    <source>
        <dbReference type="Pfam" id="PF10354"/>
    </source>
</evidence>
<reference evidence="3" key="1">
    <citation type="submission" date="2023-11" db="EMBL/GenBank/DDBJ databases">
        <authorList>
            <person name="Alioto T."/>
            <person name="Alioto T."/>
            <person name="Gomez Garrido J."/>
        </authorList>
    </citation>
    <scope>NUCLEOTIDE SEQUENCE</scope>
</reference>
<protein>
    <recommendedName>
        <fullName evidence="2">25S rRNA (uridine-N(3))-methyltransferase BMT5-like domain-containing protein</fullName>
    </recommendedName>
</protein>
<dbReference type="Gene3D" id="3.40.50.150">
    <property type="entry name" value="Vaccinia Virus protein VP39"/>
    <property type="match status" value="1"/>
</dbReference>
<name>A0AAI8Z8X0_9PEZI</name>
<feature type="region of interest" description="Disordered" evidence="1">
    <location>
        <begin position="1"/>
        <end position="36"/>
    </location>
</feature>
<sequence length="271" mass="30394">MAKHKKRKLHPELKKASKPHSQSRPAKATKAKQPEPTIPFHAEDRILLIGEGDFSFAKSIVEHHGCCDLTATCYDSQEELFEKYRPQAEEHVRYLEDEGQVVLYGVDATKLDKAKALKKGGQLFDVIFFNFPHVGGKSTDVNRQVRSNQELLVKFFGSGTSLLAERGTIVVTLFEGEPYTLWNIKDLARHSELEVQRSFKFVADAYPGYSHARTLGNIEGGGGWKGEDRDARSYIFRKKGAGKALAPMQKREPIGEKRKRSSGDKSSDDEG</sequence>
<evidence type="ECO:0000256" key="1">
    <source>
        <dbReference type="SAM" id="MobiDB-lite"/>
    </source>
</evidence>
<proteinExistence type="predicted"/>
<dbReference type="Proteomes" id="UP001296104">
    <property type="component" value="Unassembled WGS sequence"/>
</dbReference>
<gene>
    <name evidence="3" type="ORF">LECACI_7A009699</name>
</gene>
<feature type="region of interest" description="Disordered" evidence="1">
    <location>
        <begin position="239"/>
        <end position="271"/>
    </location>
</feature>
<dbReference type="GO" id="GO:0005737">
    <property type="term" value="C:cytoplasm"/>
    <property type="evidence" value="ECO:0007669"/>
    <property type="project" value="TreeGrafter"/>
</dbReference>
<feature type="compositionally biased region" description="Basic and acidic residues" evidence="1">
    <location>
        <begin position="249"/>
        <end position="271"/>
    </location>
</feature>
<dbReference type="InterPro" id="IPR019446">
    <property type="entry name" value="BMT5-like"/>
</dbReference>
<dbReference type="AlphaFoldDB" id="A0AAI8Z8X0"/>
<organism evidence="3 4">
    <name type="scientific">Lecanosticta acicola</name>
    <dbReference type="NCBI Taxonomy" id="111012"/>
    <lineage>
        <taxon>Eukaryota</taxon>
        <taxon>Fungi</taxon>
        <taxon>Dikarya</taxon>
        <taxon>Ascomycota</taxon>
        <taxon>Pezizomycotina</taxon>
        <taxon>Dothideomycetes</taxon>
        <taxon>Dothideomycetidae</taxon>
        <taxon>Mycosphaerellales</taxon>
        <taxon>Mycosphaerellaceae</taxon>
        <taxon>Lecanosticta</taxon>
    </lineage>
</organism>
<keyword evidence="4" id="KW-1185">Reference proteome</keyword>
<dbReference type="GO" id="GO:0070042">
    <property type="term" value="F:rRNA (uridine-N3-)-methyltransferase activity"/>
    <property type="evidence" value="ECO:0007669"/>
    <property type="project" value="InterPro"/>
</dbReference>
<dbReference type="PANTHER" id="PTHR11538:SF26">
    <property type="entry name" value="FERREDOXIN-FOLD ANTICODON-BINDING DOMAIN-CONTAINING PROTEIN 1"/>
    <property type="match status" value="1"/>
</dbReference>
<feature type="domain" description="25S rRNA (uridine-N(3))-methyltransferase BMT5-like" evidence="2">
    <location>
        <begin position="47"/>
        <end position="213"/>
    </location>
</feature>
<comment type="caution">
    <text evidence="3">The sequence shown here is derived from an EMBL/GenBank/DDBJ whole genome shotgun (WGS) entry which is preliminary data.</text>
</comment>
<dbReference type="GO" id="GO:0070475">
    <property type="term" value="P:rRNA base methylation"/>
    <property type="evidence" value="ECO:0007669"/>
    <property type="project" value="InterPro"/>
</dbReference>